<dbReference type="Pfam" id="PF13238">
    <property type="entry name" value="AAA_18"/>
    <property type="match status" value="1"/>
</dbReference>
<dbReference type="STRING" id="928856.SAMN04488049_10792"/>
<dbReference type="Proteomes" id="UP000052022">
    <property type="component" value="Unassembled WGS sequence"/>
</dbReference>
<evidence type="ECO:0000313" key="2">
    <source>
        <dbReference type="Proteomes" id="UP000052022"/>
    </source>
</evidence>
<dbReference type="NCBIfam" id="NF006746">
    <property type="entry name" value="PRK09270.1-5"/>
    <property type="match status" value="1"/>
</dbReference>
<keyword evidence="1" id="KW-0808">Transferase</keyword>
<dbReference type="EC" id="2.7.1.33" evidence="1"/>
<dbReference type="PANTHER" id="PTHR10285">
    <property type="entry name" value="URIDINE KINASE"/>
    <property type="match status" value="1"/>
</dbReference>
<proteinExistence type="predicted"/>
<organism evidence="1 2">
    <name type="scientific">Tritonibacter multivorans</name>
    <dbReference type="NCBI Taxonomy" id="928856"/>
    <lineage>
        <taxon>Bacteria</taxon>
        <taxon>Pseudomonadati</taxon>
        <taxon>Pseudomonadota</taxon>
        <taxon>Alphaproteobacteria</taxon>
        <taxon>Rhodobacterales</taxon>
        <taxon>Paracoccaceae</taxon>
        <taxon>Tritonibacter</taxon>
    </lineage>
</organism>
<dbReference type="EMBL" id="CYSD01000021">
    <property type="protein sequence ID" value="CUH77755.1"/>
    <property type="molecule type" value="Genomic_DNA"/>
</dbReference>
<evidence type="ECO:0000313" key="1">
    <source>
        <dbReference type="EMBL" id="CUH77755.1"/>
    </source>
</evidence>
<dbReference type="AlphaFoldDB" id="A0A0P1G7Y6"/>
<dbReference type="SUPFAM" id="SSF52540">
    <property type="entry name" value="P-loop containing nucleoside triphosphate hydrolases"/>
    <property type="match status" value="1"/>
</dbReference>
<dbReference type="OrthoDB" id="1550976at2"/>
<name>A0A0P1G7Y6_9RHOB</name>
<sequence>MTRALAELVLPRLPKGRRALVALAGAPGSGKSTLADRLARALTAAGRRAQVVPMDGFHLDNRLLDARDLRARKGAPDTFDLQGLSHLVARLRQDPQVIYPLFDRARDLAVAGAGEVAAECDTVVLEGNYLLFDQPGWRDLRAFWDVAIRLNVADAELRRRLVQRWLDHGLTKQDATARADANDMVNARLLAEHALPADLDWPLQGRQAGK</sequence>
<keyword evidence="2" id="KW-1185">Reference proteome</keyword>
<dbReference type="RefSeq" id="WP_058289641.1">
    <property type="nucleotide sequence ID" value="NZ_CYSD01000021.1"/>
</dbReference>
<gene>
    <name evidence="1" type="primary">coaA</name>
    <name evidence="1" type="ORF">TRM7557_01555</name>
</gene>
<dbReference type="GO" id="GO:0004594">
    <property type="term" value="F:pantothenate kinase activity"/>
    <property type="evidence" value="ECO:0007669"/>
    <property type="project" value="UniProtKB-EC"/>
</dbReference>
<protein>
    <submittedName>
        <fullName evidence="1">Pantothenate kinase</fullName>
        <ecNumber evidence="1">2.7.1.33</ecNumber>
    </submittedName>
</protein>
<keyword evidence="1" id="KW-0418">Kinase</keyword>
<reference evidence="1 2" key="1">
    <citation type="submission" date="2015-09" db="EMBL/GenBank/DDBJ databases">
        <authorList>
            <consortium name="Swine Surveillance"/>
        </authorList>
    </citation>
    <scope>NUCLEOTIDE SEQUENCE [LARGE SCALE GENOMIC DNA]</scope>
    <source>
        <strain evidence="1 2">CECT 7557</strain>
    </source>
</reference>
<dbReference type="InterPro" id="IPR027417">
    <property type="entry name" value="P-loop_NTPase"/>
</dbReference>
<accession>A0A0P1G7Y6</accession>
<dbReference type="Gene3D" id="3.40.50.300">
    <property type="entry name" value="P-loop containing nucleotide triphosphate hydrolases"/>
    <property type="match status" value="1"/>
</dbReference>